<protein>
    <submittedName>
        <fullName evidence="1">Uncharacterized protein</fullName>
    </submittedName>
</protein>
<organism evidence="1 2">
    <name type="scientific">Morus notabilis</name>
    <dbReference type="NCBI Taxonomy" id="981085"/>
    <lineage>
        <taxon>Eukaryota</taxon>
        <taxon>Viridiplantae</taxon>
        <taxon>Streptophyta</taxon>
        <taxon>Embryophyta</taxon>
        <taxon>Tracheophyta</taxon>
        <taxon>Spermatophyta</taxon>
        <taxon>Magnoliopsida</taxon>
        <taxon>eudicotyledons</taxon>
        <taxon>Gunneridae</taxon>
        <taxon>Pentapetalae</taxon>
        <taxon>rosids</taxon>
        <taxon>fabids</taxon>
        <taxon>Rosales</taxon>
        <taxon>Moraceae</taxon>
        <taxon>Moreae</taxon>
        <taxon>Morus</taxon>
    </lineage>
</organism>
<name>W9QZV1_9ROSA</name>
<evidence type="ECO:0000313" key="2">
    <source>
        <dbReference type="Proteomes" id="UP000030645"/>
    </source>
</evidence>
<sequence length="74" mass="8236">MACPIHGIHSLSSHGTSWLTQSWGPEVEQGRDGVLLRLGITTPKERNQSRKELDSPTNARSLSFAVIADRRRLL</sequence>
<dbReference type="AlphaFoldDB" id="W9QZV1"/>
<proteinExistence type="predicted"/>
<reference evidence="2" key="1">
    <citation type="submission" date="2013-01" db="EMBL/GenBank/DDBJ databases">
        <title>Draft Genome Sequence of a Mulberry Tree, Morus notabilis C.K. Schneid.</title>
        <authorList>
            <person name="He N."/>
            <person name="Zhao S."/>
        </authorList>
    </citation>
    <scope>NUCLEOTIDE SEQUENCE</scope>
</reference>
<accession>W9QZV1</accession>
<gene>
    <name evidence="1" type="ORF">L484_000680</name>
</gene>
<dbReference type="Proteomes" id="UP000030645">
    <property type="component" value="Unassembled WGS sequence"/>
</dbReference>
<dbReference type="EMBL" id="KE344067">
    <property type="protein sequence ID" value="EXB52479.1"/>
    <property type="molecule type" value="Genomic_DNA"/>
</dbReference>
<evidence type="ECO:0000313" key="1">
    <source>
        <dbReference type="EMBL" id="EXB52479.1"/>
    </source>
</evidence>
<keyword evidence="2" id="KW-1185">Reference proteome</keyword>